<dbReference type="AlphaFoldDB" id="A0A646HH93"/>
<reference evidence="6" key="1">
    <citation type="submission" date="2019-09" db="EMBL/GenBank/DDBJ databases">
        <title>Distinct polysaccharide growth profiles of human intestinal Prevotella copri isolates.</title>
        <authorList>
            <person name="Fehlner-Peach H."/>
            <person name="Magnabosco C."/>
            <person name="Raghavan V."/>
            <person name="Scher J.U."/>
            <person name="Tett A."/>
            <person name="Cox L.M."/>
            <person name="Gottsegen C."/>
            <person name="Watters A."/>
            <person name="Wiltshire- Gordon J.D."/>
            <person name="Segata N."/>
            <person name="Bonneau R."/>
            <person name="Littman D.R."/>
        </authorList>
    </citation>
    <scope>NUCLEOTIDE SEQUENCE [LARGE SCALE GENOMIC DNA]</scope>
    <source>
        <strain evidence="6">iP54</strain>
    </source>
</reference>
<dbReference type="SUPFAM" id="SSF53448">
    <property type="entry name" value="Nucleotide-diphospho-sugar transferases"/>
    <property type="match status" value="1"/>
</dbReference>
<evidence type="ECO:0000313" key="6">
    <source>
        <dbReference type="Proteomes" id="UP000420635"/>
    </source>
</evidence>
<dbReference type="PANTHER" id="PTHR43179:SF12">
    <property type="entry name" value="GALACTOFURANOSYLTRANSFERASE GLFT2"/>
    <property type="match status" value="1"/>
</dbReference>
<evidence type="ECO:0000256" key="3">
    <source>
        <dbReference type="ARBA" id="ARBA00022679"/>
    </source>
</evidence>
<gene>
    <name evidence="5" type="ORF">F7D59_07260</name>
</gene>
<dbReference type="Proteomes" id="UP000420635">
    <property type="component" value="Unassembled WGS sequence"/>
</dbReference>
<comment type="similarity">
    <text evidence="1">Belongs to the glycosyltransferase 2 family.</text>
</comment>
<dbReference type="RefSeq" id="WP_153112589.1">
    <property type="nucleotide sequence ID" value="NZ_VZAS01000024.1"/>
</dbReference>
<protein>
    <submittedName>
        <fullName evidence="5">Glycosyltransferase family 2 protein</fullName>
    </submittedName>
</protein>
<comment type="caution">
    <text evidence="5">The sequence shown here is derived from an EMBL/GenBank/DDBJ whole genome shotgun (WGS) entry which is preliminary data.</text>
</comment>
<proteinExistence type="inferred from homology"/>
<dbReference type="InterPro" id="IPR001173">
    <property type="entry name" value="Glyco_trans_2-like"/>
</dbReference>
<organism evidence="5 6">
    <name type="scientific">Segatella copri</name>
    <dbReference type="NCBI Taxonomy" id="165179"/>
    <lineage>
        <taxon>Bacteria</taxon>
        <taxon>Pseudomonadati</taxon>
        <taxon>Bacteroidota</taxon>
        <taxon>Bacteroidia</taxon>
        <taxon>Bacteroidales</taxon>
        <taxon>Prevotellaceae</taxon>
        <taxon>Segatella</taxon>
    </lineage>
</organism>
<dbReference type="GO" id="GO:0016757">
    <property type="term" value="F:glycosyltransferase activity"/>
    <property type="evidence" value="ECO:0007669"/>
    <property type="project" value="UniProtKB-KW"/>
</dbReference>
<evidence type="ECO:0000259" key="4">
    <source>
        <dbReference type="Pfam" id="PF00535"/>
    </source>
</evidence>
<dbReference type="Pfam" id="PF00535">
    <property type="entry name" value="Glycos_transf_2"/>
    <property type="match status" value="1"/>
</dbReference>
<name>A0A646HH93_9BACT</name>
<evidence type="ECO:0000313" key="5">
    <source>
        <dbReference type="EMBL" id="MQN89650.1"/>
    </source>
</evidence>
<keyword evidence="3" id="KW-0808">Transferase</keyword>
<sequence length="270" mass="31772">MKVCVIMVNYNNSQLSCNCCDSLLKQQQNANLTIIVVDNNSKQEEKEILKSYLQGKKLVEGLYLNDNIGYFPAMAKGQELAYSKGIEYDYMIVANNDLIYEDDFLKVLSEQKFEKDVMVVSPDIIRMDGIHQNPHFINRISPMRKFLYRFYYSNWYVALFLAWILNIFNIRRHEINKKGFDKEQYIYMGFGACFILTQAYMKQVKMLDVRSFLMGEEQLLTIQLEKVGGKTMYKPVLKVNHMDSATFKKMPSRFAYDCECKSYQLYKDNL</sequence>
<dbReference type="Gene3D" id="3.90.550.10">
    <property type="entry name" value="Spore Coat Polysaccharide Biosynthesis Protein SpsA, Chain A"/>
    <property type="match status" value="1"/>
</dbReference>
<evidence type="ECO:0000256" key="2">
    <source>
        <dbReference type="ARBA" id="ARBA00022676"/>
    </source>
</evidence>
<dbReference type="InterPro" id="IPR029044">
    <property type="entry name" value="Nucleotide-diphossugar_trans"/>
</dbReference>
<dbReference type="PANTHER" id="PTHR43179">
    <property type="entry name" value="RHAMNOSYLTRANSFERASE WBBL"/>
    <property type="match status" value="1"/>
</dbReference>
<evidence type="ECO:0000256" key="1">
    <source>
        <dbReference type="ARBA" id="ARBA00006739"/>
    </source>
</evidence>
<feature type="domain" description="Glycosyltransferase 2-like" evidence="4">
    <location>
        <begin position="4"/>
        <end position="138"/>
    </location>
</feature>
<keyword evidence="2" id="KW-0328">Glycosyltransferase</keyword>
<accession>A0A646HH93</accession>
<dbReference type="EMBL" id="VZBQ01000087">
    <property type="protein sequence ID" value="MQN89650.1"/>
    <property type="molecule type" value="Genomic_DNA"/>
</dbReference>